<name>A0A0M9A079_9HYME</name>
<dbReference type="SMART" id="SM00355">
    <property type="entry name" value="ZnF_C2H2"/>
    <property type="match status" value="9"/>
</dbReference>
<evidence type="ECO:0000259" key="7">
    <source>
        <dbReference type="PROSITE" id="PS50157"/>
    </source>
</evidence>
<dbReference type="Gene3D" id="3.30.160.60">
    <property type="entry name" value="Classic Zinc Finger"/>
    <property type="match status" value="5"/>
</dbReference>
<evidence type="ECO:0000256" key="6">
    <source>
        <dbReference type="SAM" id="MobiDB-lite"/>
    </source>
</evidence>
<dbReference type="FunFam" id="3.30.160.60:FF:000100">
    <property type="entry name" value="Zinc finger 45-like"/>
    <property type="match status" value="1"/>
</dbReference>
<accession>A0A0M9A079</accession>
<gene>
    <name evidence="8" type="ORF">WN51_13140</name>
</gene>
<evidence type="ECO:0000256" key="5">
    <source>
        <dbReference type="PROSITE-ProRule" id="PRU00042"/>
    </source>
</evidence>
<keyword evidence="2" id="KW-0677">Repeat</keyword>
<keyword evidence="4" id="KW-0862">Zinc</keyword>
<dbReference type="EMBL" id="KQ435783">
    <property type="protein sequence ID" value="KOX74705.1"/>
    <property type="molecule type" value="Genomic_DNA"/>
</dbReference>
<feature type="domain" description="C2H2-type" evidence="7">
    <location>
        <begin position="524"/>
        <end position="553"/>
    </location>
</feature>
<feature type="region of interest" description="Disordered" evidence="6">
    <location>
        <begin position="141"/>
        <end position="171"/>
    </location>
</feature>
<evidence type="ECO:0000313" key="9">
    <source>
        <dbReference type="Proteomes" id="UP000053105"/>
    </source>
</evidence>
<dbReference type="GO" id="GO:0000981">
    <property type="term" value="F:DNA-binding transcription factor activity, RNA polymerase II-specific"/>
    <property type="evidence" value="ECO:0007669"/>
    <property type="project" value="TreeGrafter"/>
</dbReference>
<dbReference type="InterPro" id="IPR013087">
    <property type="entry name" value="Znf_C2H2_type"/>
</dbReference>
<feature type="domain" description="C2H2-type" evidence="7">
    <location>
        <begin position="58"/>
        <end position="85"/>
    </location>
</feature>
<feature type="domain" description="C2H2-type" evidence="7">
    <location>
        <begin position="177"/>
        <end position="204"/>
    </location>
</feature>
<evidence type="ECO:0000256" key="2">
    <source>
        <dbReference type="ARBA" id="ARBA00022737"/>
    </source>
</evidence>
<reference evidence="8 9" key="1">
    <citation type="submission" date="2015-07" db="EMBL/GenBank/DDBJ databases">
        <title>The genome of Melipona quadrifasciata.</title>
        <authorList>
            <person name="Pan H."/>
            <person name="Kapheim K."/>
        </authorList>
    </citation>
    <scope>NUCLEOTIDE SEQUENCE [LARGE SCALE GENOMIC DNA]</scope>
    <source>
        <strain evidence="8">0111107301</strain>
        <tissue evidence="8">Whole body</tissue>
    </source>
</reference>
<evidence type="ECO:0000313" key="8">
    <source>
        <dbReference type="EMBL" id="KOX74705.1"/>
    </source>
</evidence>
<evidence type="ECO:0000256" key="3">
    <source>
        <dbReference type="ARBA" id="ARBA00022771"/>
    </source>
</evidence>
<dbReference type="Pfam" id="PF00096">
    <property type="entry name" value="zf-C2H2"/>
    <property type="match status" value="3"/>
</dbReference>
<dbReference type="OrthoDB" id="10004641at2759"/>
<dbReference type="GO" id="GO:0000977">
    <property type="term" value="F:RNA polymerase II transcription regulatory region sequence-specific DNA binding"/>
    <property type="evidence" value="ECO:0007669"/>
    <property type="project" value="TreeGrafter"/>
</dbReference>
<evidence type="ECO:0000256" key="1">
    <source>
        <dbReference type="ARBA" id="ARBA00022723"/>
    </source>
</evidence>
<keyword evidence="9" id="KW-1185">Reference proteome</keyword>
<dbReference type="Proteomes" id="UP000053105">
    <property type="component" value="Unassembled WGS sequence"/>
</dbReference>
<keyword evidence="1" id="KW-0479">Metal-binding</keyword>
<sequence length="603" mass="70453">MLAWRTALCTNAVCAVKPIPGSLRTIDTCVKNAETNREKCIVLSAYCGSDYYKRLGRHFCSNCGKEYRWMQSLVRHEREECGKEPQHSCPVCGMKIRHKWMLKKHLINVHHWVISNGKNVYLGPSDGLLVTMLLSQDVQRPQDNSEPWRQLPYPSMPYDPNRTSQRRKDPKDIGSKYICNRCGKTYKATTSLSRHKRLECGVVPCEVCPICERRFKHRFVLNSHIIGCQRKLRHIIQKSGVLSKSEWINLNDYRSGSVGDSLLKERNYNDAYYYPCPVLDPNKKQPVQQQQQLQPQQLFTCALCGREYTWMYSLRRHQLQCGNKEARNKYGSDLMNEFEAFESKDIKLIPEMIRPPLASMQHYLCGECGKGYKWMANLRRHQRLECGKLPKHRKRADLSDWFVKQENEYEEPQTLFEFVASSYDLAERKKAAKTVICEECGKSFSRLDSLRRHEKNYCRVKGDRMYCREKSENYSEKDQEDDAEVCEISFHGQLPMNYLLCDSSILNSVETGVLRKNVKSHQQFRCDGCDRAYTRMDSLKRHQAKCDASLEKLQEEVEWLHRQKFYCNQCGKGYKRLDTLRRHQRLVCGDKESASTASDKPAT</sequence>
<dbReference type="PROSITE" id="PS50157">
    <property type="entry name" value="ZINC_FINGER_C2H2_2"/>
    <property type="match status" value="6"/>
</dbReference>
<dbReference type="GO" id="GO:0008270">
    <property type="term" value="F:zinc ion binding"/>
    <property type="evidence" value="ECO:0007669"/>
    <property type="project" value="UniProtKB-KW"/>
</dbReference>
<keyword evidence="3 5" id="KW-0863">Zinc-finger</keyword>
<protein>
    <recommendedName>
        <fullName evidence="7">C2H2-type domain-containing protein</fullName>
    </recommendedName>
</protein>
<dbReference type="Pfam" id="PF12874">
    <property type="entry name" value="zf-met"/>
    <property type="match status" value="1"/>
</dbReference>
<dbReference type="AlphaFoldDB" id="A0A0M9A079"/>
<dbReference type="STRING" id="166423.A0A0M9A079"/>
<feature type="domain" description="C2H2-type" evidence="7">
    <location>
        <begin position="565"/>
        <end position="592"/>
    </location>
</feature>
<evidence type="ECO:0000256" key="4">
    <source>
        <dbReference type="ARBA" id="ARBA00022833"/>
    </source>
</evidence>
<dbReference type="PANTHER" id="PTHR24409:SF295">
    <property type="entry name" value="AZ2-RELATED"/>
    <property type="match status" value="1"/>
</dbReference>
<feature type="domain" description="C2H2-type" evidence="7">
    <location>
        <begin position="363"/>
        <end position="390"/>
    </location>
</feature>
<feature type="domain" description="C2H2-type" evidence="7">
    <location>
        <begin position="435"/>
        <end position="462"/>
    </location>
</feature>
<organism evidence="8 9">
    <name type="scientific">Melipona quadrifasciata</name>
    <dbReference type="NCBI Taxonomy" id="166423"/>
    <lineage>
        <taxon>Eukaryota</taxon>
        <taxon>Metazoa</taxon>
        <taxon>Ecdysozoa</taxon>
        <taxon>Arthropoda</taxon>
        <taxon>Hexapoda</taxon>
        <taxon>Insecta</taxon>
        <taxon>Pterygota</taxon>
        <taxon>Neoptera</taxon>
        <taxon>Endopterygota</taxon>
        <taxon>Hymenoptera</taxon>
        <taxon>Apocrita</taxon>
        <taxon>Aculeata</taxon>
        <taxon>Apoidea</taxon>
        <taxon>Anthophila</taxon>
        <taxon>Apidae</taxon>
        <taxon>Melipona</taxon>
    </lineage>
</organism>
<proteinExistence type="predicted"/>
<dbReference type="SUPFAM" id="SSF57667">
    <property type="entry name" value="beta-beta-alpha zinc fingers"/>
    <property type="match status" value="4"/>
</dbReference>
<dbReference type="GO" id="GO:0005634">
    <property type="term" value="C:nucleus"/>
    <property type="evidence" value="ECO:0007669"/>
    <property type="project" value="TreeGrafter"/>
</dbReference>
<dbReference type="InterPro" id="IPR036236">
    <property type="entry name" value="Znf_C2H2_sf"/>
</dbReference>
<dbReference type="PANTHER" id="PTHR24409">
    <property type="entry name" value="ZINC FINGER PROTEIN 142"/>
    <property type="match status" value="1"/>
</dbReference>